<comment type="caution">
    <text evidence="2">The sequence shown here is derived from an EMBL/GenBank/DDBJ whole genome shotgun (WGS) entry which is preliminary data.</text>
</comment>
<accession>A0A6B1D6J0</accession>
<keyword evidence="1" id="KW-1133">Transmembrane helix</keyword>
<reference evidence="2" key="1">
    <citation type="submission" date="2019-09" db="EMBL/GenBank/DDBJ databases">
        <title>Characterisation of the sponge microbiome using genome-centric metagenomics.</title>
        <authorList>
            <person name="Engelberts J.P."/>
            <person name="Robbins S.J."/>
            <person name="De Goeij J.M."/>
            <person name="Aranda M."/>
            <person name="Bell S.C."/>
            <person name="Webster N.S."/>
        </authorList>
    </citation>
    <scope>NUCLEOTIDE SEQUENCE</scope>
    <source>
        <strain evidence="2">SB0661_bin_32</strain>
    </source>
</reference>
<gene>
    <name evidence="2" type="ORF">F4X14_09440</name>
</gene>
<evidence type="ECO:0000313" key="2">
    <source>
        <dbReference type="EMBL" id="MYC95184.1"/>
    </source>
</evidence>
<organism evidence="2">
    <name type="scientific">Caldilineaceae bacterium SB0661_bin_32</name>
    <dbReference type="NCBI Taxonomy" id="2605255"/>
    <lineage>
        <taxon>Bacteria</taxon>
        <taxon>Bacillati</taxon>
        <taxon>Chloroflexota</taxon>
        <taxon>Caldilineae</taxon>
        <taxon>Caldilineales</taxon>
        <taxon>Caldilineaceae</taxon>
    </lineage>
</organism>
<sequence length="191" mass="21056">MHSSPRNRSQQISSSGHGLTLVGLLSLDLPAIVSLIFVVGAIVPASLVLTLGYLPFGFFNAVFGRGNMDRLVFEGAEIPLLVAGAGTVLLLAAPTFYWRVQHFRRILLSTTTAPGQIRSLNFTPLEFSVDYVYRFQQRAYAGRNAIRRNHRREKRASLRPGQDITALVDGLQPEASIVLELYSRNESGMAL</sequence>
<proteinExistence type="predicted"/>
<evidence type="ECO:0000256" key="1">
    <source>
        <dbReference type="SAM" id="Phobius"/>
    </source>
</evidence>
<keyword evidence="1" id="KW-0812">Transmembrane</keyword>
<evidence type="ECO:0008006" key="3">
    <source>
        <dbReference type="Google" id="ProtNLM"/>
    </source>
</evidence>
<dbReference type="EMBL" id="VXMH01000046">
    <property type="protein sequence ID" value="MYC95184.1"/>
    <property type="molecule type" value="Genomic_DNA"/>
</dbReference>
<keyword evidence="1" id="KW-0472">Membrane</keyword>
<name>A0A6B1D6J0_9CHLR</name>
<protein>
    <recommendedName>
        <fullName evidence="3">DUF3592 domain-containing protein</fullName>
    </recommendedName>
</protein>
<feature type="transmembrane region" description="Helical" evidence="1">
    <location>
        <begin position="21"/>
        <end position="54"/>
    </location>
</feature>
<feature type="transmembrane region" description="Helical" evidence="1">
    <location>
        <begin position="78"/>
        <end position="98"/>
    </location>
</feature>
<dbReference type="AlphaFoldDB" id="A0A6B1D6J0"/>